<name>A0A7X6I1G2_9ACTN</name>
<accession>A0A7X6I1G2</accession>
<comment type="caution">
    <text evidence="2">The sequence shown here is derived from an EMBL/GenBank/DDBJ whole genome shotgun (WGS) entry which is preliminary data.</text>
</comment>
<dbReference type="Proteomes" id="UP000578686">
    <property type="component" value="Unassembled WGS sequence"/>
</dbReference>
<reference evidence="2 3" key="1">
    <citation type="submission" date="2020-03" db="EMBL/GenBank/DDBJ databases">
        <title>Draft genome of Streptomyces sp. ventii, isolated from the Axial Seamount in the Pacific Ocean, and resequencing of the two type strains Streptomyces lonarensis strain NCL 716 and Streptomyces bohaiensis strain 11A07.</title>
        <authorList>
            <person name="Loughran R.M."/>
            <person name="Pfannmuller K.M."/>
            <person name="Wasson B.J."/>
            <person name="Deadmond M.C."/>
            <person name="Paddock B.E."/>
            <person name="Koyack M.J."/>
            <person name="Gallegos D.A."/>
            <person name="Mitchell E.A."/>
            <person name="Ushijima B."/>
            <person name="Saw J.H."/>
            <person name="Mcphail K.L."/>
            <person name="Videau P."/>
        </authorList>
    </citation>
    <scope>NUCLEOTIDE SEQUENCE [LARGE SCALE GENOMIC DNA]</scope>
    <source>
        <strain evidence="2 3">NCL716</strain>
    </source>
</reference>
<organism evidence="2 3">
    <name type="scientific">Streptomyces lonarensis</name>
    <dbReference type="NCBI Taxonomy" id="700599"/>
    <lineage>
        <taxon>Bacteria</taxon>
        <taxon>Bacillati</taxon>
        <taxon>Actinomycetota</taxon>
        <taxon>Actinomycetes</taxon>
        <taxon>Kitasatosporales</taxon>
        <taxon>Streptomycetaceae</taxon>
        <taxon>Streptomyces</taxon>
    </lineage>
</organism>
<dbReference type="AlphaFoldDB" id="A0A7X6I1G2"/>
<sequence length="157" mass="16003">MAGQEPADGSGVPARAATTTPRAAAGTPSSDVRSRAGDSADRVTTRRIPPPLGRTVSTHGTFTWRGPAAAVTFVAVRPASPRAATPDRAGRGGAGATTAPSDIPTVSPRGPEELVRPLPDGRGWSHGQALTDPRTGEILAGRVRLGSQRTEQVTALA</sequence>
<dbReference type="EMBL" id="JAAVJD010000427">
    <property type="protein sequence ID" value="NJQ08788.1"/>
    <property type="molecule type" value="Genomic_DNA"/>
</dbReference>
<protein>
    <submittedName>
        <fullName evidence="2">Uncharacterized protein</fullName>
    </submittedName>
</protein>
<evidence type="ECO:0000313" key="3">
    <source>
        <dbReference type="Proteomes" id="UP000578686"/>
    </source>
</evidence>
<feature type="region of interest" description="Disordered" evidence="1">
    <location>
        <begin position="1"/>
        <end position="60"/>
    </location>
</feature>
<proteinExistence type="predicted"/>
<feature type="compositionally biased region" description="Low complexity" evidence="1">
    <location>
        <begin position="13"/>
        <end position="25"/>
    </location>
</feature>
<evidence type="ECO:0000313" key="2">
    <source>
        <dbReference type="EMBL" id="NJQ08788.1"/>
    </source>
</evidence>
<feature type="non-terminal residue" evidence="2">
    <location>
        <position position="157"/>
    </location>
</feature>
<gene>
    <name evidence="2" type="ORF">HCN56_25270</name>
</gene>
<keyword evidence="3" id="KW-1185">Reference proteome</keyword>
<evidence type="ECO:0000256" key="1">
    <source>
        <dbReference type="SAM" id="MobiDB-lite"/>
    </source>
</evidence>
<feature type="region of interest" description="Disordered" evidence="1">
    <location>
        <begin position="78"/>
        <end position="135"/>
    </location>
</feature>
<feature type="compositionally biased region" description="Basic and acidic residues" evidence="1">
    <location>
        <begin position="32"/>
        <end position="44"/>
    </location>
</feature>